<keyword evidence="7" id="KW-1185">Reference proteome</keyword>
<dbReference type="Proteomes" id="UP001489004">
    <property type="component" value="Unassembled WGS sequence"/>
</dbReference>
<accession>A0AAW1PGA3</accession>
<feature type="compositionally biased region" description="Polar residues" evidence="2">
    <location>
        <begin position="112"/>
        <end position="124"/>
    </location>
</feature>
<dbReference type="AlphaFoldDB" id="A0AAW1PGA3"/>
<dbReference type="Pfam" id="PF19037">
    <property type="entry name" value="Fuz_longin_2"/>
    <property type="match status" value="1"/>
</dbReference>
<sequence>MQASGSDKAAAPQANRRASSAKRGAGDFAALLEGGRAQQAGTGPLKPAVIAELRRAASSGGRSTHSQDSDSDQPALQRTGGDPAQSAAGVSAGQTSDPYVDLFTSGEPASEFTRSMEQSGQPDSGQEELKQSAAPVQAQHTEAAGSETPSDGAGTGAPHGSPGAAPSRFASLAGLADALPAVDKLAKEQLESSVGPPSAYLPPSDVSDRAEAPSPEEIPVSSSALSTDETPEPSSKAESLSEGVSVGEAASMSDFEMVEKEQAQVERSRQTTAALSQAVNEAASTSGQNESDEAWRRERKHMFVLSNAGKPVFAAHGDENALAGFMAIIQAMMSFVQDKGDQLQSIRAGLHLVVFVEKGPFYLVAVSATGEPEAALKLQLELLYGQILSILTNGVEKRFAHNPRYDARGLLGGTYTVLRSLKDSFETDPAAMLSAYLPLPLASTLRHAALTTLQAAVKGVNATWGLLLAGDMVVALAQPRASPMHPLDLLLLSNFVRSTDSFRQSESFSPVCLPYFQPAGHMHAYINYLHQEAGLCLVLLSSQPEQFYTVCPEIAQAAQEQLASTGVTEAVAAAMHDDAHRGRLHIADLPKAAGGGSVGTTPLLHFLYKVPSRGQFIMPAICAPLDTQSARQALMPAYARVHAAMFRASEGGASAGLAPQRVHYSQDSERTMLAYVSPEYEVYAVYDALTDKQTAVQLCHKLGSYIKSQQTDLFVP</sequence>
<proteinExistence type="inferred from homology"/>
<feature type="domain" description="FUZ/MON1/HPS1 second Longin" evidence="4">
    <location>
        <begin position="463"/>
        <end position="551"/>
    </location>
</feature>
<comment type="similarity">
    <text evidence="1">Belongs to the MON1/SAND family.</text>
</comment>
<dbReference type="GO" id="GO:0016192">
    <property type="term" value="P:vesicle-mediated transport"/>
    <property type="evidence" value="ECO:0007669"/>
    <property type="project" value="InterPro"/>
</dbReference>
<organism evidence="6 7">
    <name type="scientific">[Myrmecia] bisecta</name>
    <dbReference type="NCBI Taxonomy" id="41462"/>
    <lineage>
        <taxon>Eukaryota</taxon>
        <taxon>Viridiplantae</taxon>
        <taxon>Chlorophyta</taxon>
        <taxon>core chlorophytes</taxon>
        <taxon>Trebouxiophyceae</taxon>
        <taxon>Trebouxiales</taxon>
        <taxon>Trebouxiaceae</taxon>
        <taxon>Myrmecia</taxon>
    </lineage>
</organism>
<evidence type="ECO:0000256" key="1">
    <source>
        <dbReference type="RuleBase" id="RU367048"/>
    </source>
</evidence>
<feature type="domain" description="FUZ/MON1/HPS1 first Longin" evidence="3">
    <location>
        <begin position="300"/>
        <end position="421"/>
    </location>
</feature>
<reference evidence="6 7" key="1">
    <citation type="journal article" date="2024" name="Nat. Commun.">
        <title>Phylogenomics reveals the evolutionary origins of lichenization in chlorophyte algae.</title>
        <authorList>
            <person name="Puginier C."/>
            <person name="Libourel C."/>
            <person name="Otte J."/>
            <person name="Skaloud P."/>
            <person name="Haon M."/>
            <person name="Grisel S."/>
            <person name="Petersen M."/>
            <person name="Berrin J.G."/>
            <person name="Delaux P.M."/>
            <person name="Dal Grande F."/>
            <person name="Keller J."/>
        </authorList>
    </citation>
    <scope>NUCLEOTIDE SEQUENCE [LARGE SCALE GENOMIC DNA]</scope>
    <source>
        <strain evidence="6 7">SAG 2043</strain>
    </source>
</reference>
<name>A0AAW1PGA3_9CHLO</name>
<feature type="compositionally biased region" description="Basic and acidic residues" evidence="2">
    <location>
        <begin position="257"/>
        <end position="269"/>
    </location>
</feature>
<dbReference type="PANTHER" id="PTHR13027">
    <property type="entry name" value="SAND PROTEIN-RELATED"/>
    <property type="match status" value="1"/>
</dbReference>
<feature type="region of interest" description="Disordered" evidence="2">
    <location>
        <begin position="1"/>
        <end position="169"/>
    </location>
</feature>
<dbReference type="PRINTS" id="PR01546">
    <property type="entry name" value="YEAST73DUF"/>
</dbReference>
<evidence type="ECO:0000259" key="4">
    <source>
        <dbReference type="Pfam" id="PF19037"/>
    </source>
</evidence>
<feature type="compositionally biased region" description="Polar residues" evidence="2">
    <location>
        <begin position="60"/>
        <end position="76"/>
    </location>
</feature>
<dbReference type="Pfam" id="PF19036">
    <property type="entry name" value="Fuz_longin_1"/>
    <property type="match status" value="1"/>
</dbReference>
<protein>
    <recommendedName>
        <fullName evidence="1">Vacuolar fusion protein MON1 homolog</fullName>
    </recommendedName>
</protein>
<comment type="caution">
    <text evidence="6">The sequence shown here is derived from an EMBL/GenBank/DDBJ whole genome shotgun (WGS) entry which is preliminary data.</text>
</comment>
<dbReference type="InterPro" id="IPR043971">
    <property type="entry name" value="FUZ/MON1/HPS1_longin_2"/>
</dbReference>
<gene>
    <name evidence="6" type="ORF">WJX72_001125</name>
</gene>
<feature type="region of interest" description="Disordered" evidence="2">
    <location>
        <begin position="188"/>
        <end position="295"/>
    </location>
</feature>
<dbReference type="InterPro" id="IPR004353">
    <property type="entry name" value="Mon1"/>
</dbReference>
<dbReference type="InterPro" id="IPR043970">
    <property type="entry name" value="FUZ/MON1/HPS1_longin_3"/>
</dbReference>
<evidence type="ECO:0000259" key="5">
    <source>
        <dbReference type="Pfam" id="PF19038"/>
    </source>
</evidence>
<dbReference type="EMBL" id="JALJOR010000012">
    <property type="protein sequence ID" value="KAK9807508.1"/>
    <property type="molecule type" value="Genomic_DNA"/>
</dbReference>
<feature type="compositionally biased region" description="Polar residues" evidence="2">
    <location>
        <begin position="220"/>
        <end position="238"/>
    </location>
</feature>
<evidence type="ECO:0000313" key="7">
    <source>
        <dbReference type="Proteomes" id="UP001489004"/>
    </source>
</evidence>
<evidence type="ECO:0000256" key="2">
    <source>
        <dbReference type="SAM" id="MobiDB-lite"/>
    </source>
</evidence>
<dbReference type="InterPro" id="IPR043972">
    <property type="entry name" value="FUZ/MON1/HPS1_longin_1"/>
</dbReference>
<dbReference type="Pfam" id="PF19038">
    <property type="entry name" value="Fuz_longin_3"/>
    <property type="match status" value="1"/>
</dbReference>
<dbReference type="PANTHER" id="PTHR13027:SF7">
    <property type="entry name" value="VACUOLAR FUSION PROTEIN MON1 HOMOLOG"/>
    <property type="match status" value="1"/>
</dbReference>
<evidence type="ECO:0000259" key="3">
    <source>
        <dbReference type="Pfam" id="PF19036"/>
    </source>
</evidence>
<feature type="compositionally biased region" description="Polar residues" evidence="2">
    <location>
        <begin position="270"/>
        <end position="289"/>
    </location>
</feature>
<comment type="function">
    <text evidence="1">Plays an important role in membrane trafficking through the secretory apparatus.</text>
</comment>
<feature type="domain" description="FUZ/MON1/HPS1 third Longin" evidence="5">
    <location>
        <begin position="603"/>
        <end position="708"/>
    </location>
</feature>
<dbReference type="GO" id="GO:0006623">
    <property type="term" value="P:protein targeting to vacuole"/>
    <property type="evidence" value="ECO:0007669"/>
    <property type="project" value="UniProtKB-UniRule"/>
</dbReference>
<evidence type="ECO:0000313" key="6">
    <source>
        <dbReference type="EMBL" id="KAK9807508.1"/>
    </source>
</evidence>